<feature type="compositionally biased region" description="Pro residues" evidence="1">
    <location>
        <begin position="239"/>
        <end position="248"/>
    </location>
</feature>
<protein>
    <submittedName>
        <fullName evidence="2">Uncharacterized protein</fullName>
    </submittedName>
</protein>
<dbReference type="Proteomes" id="UP001151760">
    <property type="component" value="Unassembled WGS sequence"/>
</dbReference>
<keyword evidence="3" id="KW-1185">Reference proteome</keyword>
<organism evidence="2 3">
    <name type="scientific">Tanacetum coccineum</name>
    <dbReference type="NCBI Taxonomy" id="301880"/>
    <lineage>
        <taxon>Eukaryota</taxon>
        <taxon>Viridiplantae</taxon>
        <taxon>Streptophyta</taxon>
        <taxon>Embryophyta</taxon>
        <taxon>Tracheophyta</taxon>
        <taxon>Spermatophyta</taxon>
        <taxon>Magnoliopsida</taxon>
        <taxon>eudicotyledons</taxon>
        <taxon>Gunneridae</taxon>
        <taxon>Pentapetalae</taxon>
        <taxon>asterids</taxon>
        <taxon>campanulids</taxon>
        <taxon>Asterales</taxon>
        <taxon>Asteraceae</taxon>
        <taxon>Asteroideae</taxon>
        <taxon>Anthemideae</taxon>
        <taxon>Anthemidinae</taxon>
        <taxon>Tanacetum</taxon>
    </lineage>
</organism>
<evidence type="ECO:0000313" key="2">
    <source>
        <dbReference type="EMBL" id="GJS92606.1"/>
    </source>
</evidence>
<accession>A0ABQ4ZSZ8</accession>
<sequence>MLAPSSEGLIIYQAYGNLYAMPRKAHLLEDKQIPSVGVFDEVSLYTLFRYGTLPHRNMIHPWLRCQVEGYDEGDRLTMVYTRHDRQAFFTSHAWRRLFELGRARCRMTWRQFILALGLHTKEEMAEAGFVAYWSGGRHLRRHAEGRKSRARLSGGHFIGRLVAHFRLVSDQGLRGLSVVASELPLIDLHELGRLNICLRFGDTWAWVASGPERQQAGALGATEDAPTADEGAQAVPAPVQAPQPPPLAPQHRTMLQRIERIKEEMCELRQSVVGLQGVVKSSITEHTRVSTWMISSMTRLMDASGHTYQAFYSTLVGSSRVSYQRRVRPRTGDASTSTAPHTDDQHDP</sequence>
<comment type="caution">
    <text evidence="2">The sequence shown here is derived from an EMBL/GenBank/DDBJ whole genome shotgun (WGS) entry which is preliminary data.</text>
</comment>
<proteinExistence type="predicted"/>
<evidence type="ECO:0000256" key="1">
    <source>
        <dbReference type="SAM" id="MobiDB-lite"/>
    </source>
</evidence>
<name>A0ABQ4ZSZ8_9ASTR</name>
<reference evidence="2" key="1">
    <citation type="journal article" date="2022" name="Int. J. Mol. Sci.">
        <title>Draft Genome of Tanacetum Coccineum: Genomic Comparison of Closely Related Tanacetum-Family Plants.</title>
        <authorList>
            <person name="Yamashiro T."/>
            <person name="Shiraishi A."/>
            <person name="Nakayama K."/>
            <person name="Satake H."/>
        </authorList>
    </citation>
    <scope>NUCLEOTIDE SEQUENCE</scope>
</reference>
<feature type="region of interest" description="Disordered" evidence="1">
    <location>
        <begin position="215"/>
        <end position="249"/>
    </location>
</feature>
<evidence type="ECO:0000313" key="3">
    <source>
        <dbReference type="Proteomes" id="UP001151760"/>
    </source>
</evidence>
<dbReference type="EMBL" id="BQNB010011594">
    <property type="protein sequence ID" value="GJS92606.1"/>
    <property type="molecule type" value="Genomic_DNA"/>
</dbReference>
<gene>
    <name evidence="2" type="ORF">Tco_0799574</name>
</gene>
<reference evidence="2" key="2">
    <citation type="submission" date="2022-01" db="EMBL/GenBank/DDBJ databases">
        <authorList>
            <person name="Yamashiro T."/>
            <person name="Shiraishi A."/>
            <person name="Satake H."/>
            <person name="Nakayama K."/>
        </authorList>
    </citation>
    <scope>NUCLEOTIDE SEQUENCE</scope>
</reference>
<feature type="region of interest" description="Disordered" evidence="1">
    <location>
        <begin position="323"/>
        <end position="348"/>
    </location>
</feature>